<evidence type="ECO:0000313" key="1">
    <source>
        <dbReference type="EMBL" id="PMP33004.1"/>
    </source>
</evidence>
<evidence type="ECO:0008006" key="2">
    <source>
        <dbReference type="Google" id="ProtNLM"/>
    </source>
</evidence>
<reference evidence="1" key="1">
    <citation type="submission" date="2016-07" db="EMBL/GenBank/DDBJ databases">
        <authorList>
            <person name="Kauffman K."/>
            <person name="Arevalo P."/>
            <person name="Polz M.F."/>
        </authorList>
    </citation>
    <scope>NUCLEOTIDE SEQUENCE</scope>
    <source>
        <strain evidence="1">10N.222.46.E12</strain>
    </source>
</reference>
<gene>
    <name evidence="1" type="ORF">BCS90_09725</name>
</gene>
<reference evidence="1" key="2">
    <citation type="journal article" date="2018" name="Nature">
        <title>A major lineage of non-tailed dsDNA viruses as unrecognized killers of marine bacteria.</title>
        <authorList>
            <person name="Kauffman K.M."/>
            <person name="Hussain F.A."/>
            <person name="Yang J."/>
            <person name="Arevalo P."/>
            <person name="Brown J.M."/>
            <person name="Chang W.K."/>
            <person name="VanInsberghe D."/>
            <person name="Elsherbini J."/>
            <person name="Sharma R.S."/>
            <person name="Cutler M.B."/>
            <person name="Kelly L."/>
            <person name="Polz M.F."/>
        </authorList>
    </citation>
    <scope>NUCLEOTIDE SEQUENCE</scope>
    <source>
        <strain evidence="1">10N.222.46.E12</strain>
    </source>
</reference>
<protein>
    <recommendedName>
        <fullName evidence="2">Coat protein</fullName>
    </recommendedName>
</protein>
<accession>A0A7Z1MMU4</accession>
<dbReference type="RefSeq" id="WP_154724226.1">
    <property type="nucleotide sequence ID" value="NZ_CP170590.1"/>
</dbReference>
<dbReference type="EMBL" id="MDBS01000003">
    <property type="protein sequence ID" value="PMP33004.1"/>
    <property type="molecule type" value="Genomic_DNA"/>
</dbReference>
<dbReference type="AlphaFoldDB" id="A0A7Z1MMU4"/>
<comment type="caution">
    <text evidence="1">The sequence shown here is derived from an EMBL/GenBank/DDBJ whole genome shotgun (WGS) entry which is preliminary data.</text>
</comment>
<organism evidence="1">
    <name type="scientific">Vibrio cyclitrophicus</name>
    <dbReference type="NCBI Taxonomy" id="47951"/>
    <lineage>
        <taxon>Bacteria</taxon>
        <taxon>Pseudomonadati</taxon>
        <taxon>Pseudomonadota</taxon>
        <taxon>Gammaproteobacteria</taxon>
        <taxon>Vibrionales</taxon>
        <taxon>Vibrionaceae</taxon>
        <taxon>Vibrio</taxon>
    </lineage>
</organism>
<proteinExistence type="predicted"/>
<name>A0A7Z1MMU4_9VIBR</name>
<sequence length="336" mass="36819">MPDFQGEYVPENGLEYIIASNLKKNRLATSGSMTTTPMTVANAGYLNVQPFWGDLPGVFTDNLTGQPLTFHEIDGGNFSAPILNVENGWTREGVKDAFTMGDRRVIMEMLGKVSNFSIREINRLSLLISVAATAGANTDEWPTVMDMSDVGIGLAHRHITRALGMFGEQQDEVGTLWVHSDVQVHLDELNLISNQAAYPGQYMPYGRVGKLTLMVDNTLTPAVVEDDNGDDVNIYPMLLGAGEFFAYGDGSIPAKVAETDRDVTGDNDKLATRQRICLHTFGTRYEPVQSNRAATLAEVLDANNWHSSFENVETGGYPFRTALLMASLNDFEPATP</sequence>